<evidence type="ECO:0000256" key="11">
    <source>
        <dbReference type="SAM" id="MobiDB-lite"/>
    </source>
</evidence>
<evidence type="ECO:0000256" key="6">
    <source>
        <dbReference type="ARBA" id="ARBA00022723"/>
    </source>
</evidence>
<keyword evidence="10" id="KW-0865">Zymogen</keyword>
<reference evidence="13 14" key="1">
    <citation type="journal article" date="2016" name="Antonie Van Leeuwenhoek">
        <title>Denitratimonas tolerans gen. nov., sp. nov., a denitrifying bacterium isolated from a bioreactor for tannery wastewater treatment.</title>
        <authorList>
            <person name="Han S.I."/>
            <person name="Kim J.O."/>
            <person name="Lee Y.R."/>
            <person name="Ekpeghere K.I."/>
            <person name="Koh S.C."/>
            <person name="Whang K.S."/>
        </authorList>
    </citation>
    <scope>NUCLEOTIDE SEQUENCE [LARGE SCALE GENOMIC DNA]</scope>
    <source>
        <strain evidence="13 14">KACC 17565</strain>
    </source>
</reference>
<comment type="cofactor">
    <cofactor evidence="1">
        <name>Zn(2+)</name>
        <dbReference type="ChEBI" id="CHEBI:29105"/>
    </cofactor>
</comment>
<evidence type="ECO:0000256" key="3">
    <source>
        <dbReference type="ARBA" id="ARBA00006006"/>
    </source>
</evidence>
<keyword evidence="7" id="KW-0378">Hydrolase</keyword>
<comment type="caution">
    <text evidence="13">The sequence shown here is derived from an EMBL/GenBank/DDBJ whole genome shotgun (WGS) entry which is preliminary data.</text>
</comment>
<dbReference type="Gene3D" id="3.50.30.30">
    <property type="match status" value="1"/>
</dbReference>
<evidence type="ECO:0000256" key="10">
    <source>
        <dbReference type="ARBA" id="ARBA00023145"/>
    </source>
</evidence>
<dbReference type="Proteomes" id="UP001364472">
    <property type="component" value="Unassembled WGS sequence"/>
</dbReference>
<dbReference type="InterPro" id="IPR003137">
    <property type="entry name" value="PA_domain"/>
</dbReference>
<dbReference type="InterPro" id="IPR027268">
    <property type="entry name" value="Peptidase_M4/M1_CTD_sf"/>
</dbReference>
<protein>
    <submittedName>
        <fullName evidence="13">M36 family metallopeptidase</fullName>
    </submittedName>
</protein>
<keyword evidence="8" id="KW-0862">Zinc</keyword>
<dbReference type="PRINTS" id="PR00999">
    <property type="entry name" value="FUNGALYSIN"/>
</dbReference>
<evidence type="ECO:0000256" key="9">
    <source>
        <dbReference type="ARBA" id="ARBA00023049"/>
    </source>
</evidence>
<dbReference type="CDD" id="cd09596">
    <property type="entry name" value="M36"/>
    <property type="match status" value="1"/>
</dbReference>
<dbReference type="Pfam" id="PF02225">
    <property type="entry name" value="PA"/>
    <property type="match status" value="1"/>
</dbReference>
<dbReference type="PANTHER" id="PTHR33478:SF1">
    <property type="entry name" value="EXTRACELLULAR METALLOPROTEINASE MEP"/>
    <property type="match status" value="1"/>
</dbReference>
<keyword evidence="14" id="KW-1185">Reference proteome</keyword>
<dbReference type="CDD" id="cd04818">
    <property type="entry name" value="PA_subtilisin_1"/>
    <property type="match status" value="1"/>
</dbReference>
<evidence type="ECO:0000313" key="13">
    <source>
        <dbReference type="EMBL" id="MEJ1250373.1"/>
    </source>
</evidence>
<evidence type="ECO:0000313" key="14">
    <source>
        <dbReference type="Proteomes" id="UP001364472"/>
    </source>
</evidence>
<dbReference type="InterPro" id="IPR050371">
    <property type="entry name" value="Fungal_virulence_M36"/>
</dbReference>
<dbReference type="Gene3D" id="3.10.170.10">
    <property type="match status" value="1"/>
</dbReference>
<keyword evidence="6" id="KW-0479">Metal-binding</keyword>
<name>A0AAW9R4V2_9GAMM</name>
<dbReference type="GO" id="GO:0006508">
    <property type="term" value="P:proteolysis"/>
    <property type="evidence" value="ECO:0007669"/>
    <property type="project" value="UniProtKB-KW"/>
</dbReference>
<dbReference type="GO" id="GO:0004222">
    <property type="term" value="F:metalloendopeptidase activity"/>
    <property type="evidence" value="ECO:0007669"/>
    <property type="project" value="InterPro"/>
</dbReference>
<evidence type="ECO:0000256" key="7">
    <source>
        <dbReference type="ARBA" id="ARBA00022801"/>
    </source>
</evidence>
<gene>
    <name evidence="13" type="ORF">WB794_11890</name>
</gene>
<keyword evidence="9" id="KW-0482">Metalloprotease</keyword>
<keyword evidence="5" id="KW-0645">Protease</keyword>
<dbReference type="Gene3D" id="1.10.390.10">
    <property type="entry name" value="Neutral Protease Domain 2"/>
    <property type="match status" value="1"/>
</dbReference>
<proteinExistence type="inferred from homology"/>
<dbReference type="Pfam" id="PF02128">
    <property type="entry name" value="Peptidase_M36"/>
    <property type="match status" value="1"/>
</dbReference>
<dbReference type="SUPFAM" id="SSF52025">
    <property type="entry name" value="PA domain"/>
    <property type="match status" value="1"/>
</dbReference>
<feature type="region of interest" description="Disordered" evidence="11">
    <location>
        <begin position="88"/>
        <end position="123"/>
    </location>
</feature>
<comment type="subcellular location">
    <subcellularLocation>
        <location evidence="2">Secreted</location>
    </subcellularLocation>
</comment>
<accession>A0AAW9R4V2</accession>
<feature type="domain" description="PA" evidence="12">
    <location>
        <begin position="285"/>
        <end position="379"/>
    </location>
</feature>
<dbReference type="PANTHER" id="PTHR33478">
    <property type="entry name" value="EXTRACELLULAR METALLOPROTEINASE MEP"/>
    <property type="match status" value="1"/>
</dbReference>
<dbReference type="AlphaFoldDB" id="A0AAW9R4V2"/>
<dbReference type="RefSeq" id="WP_337336076.1">
    <property type="nucleotide sequence ID" value="NZ_JBBDHC010000019.1"/>
</dbReference>
<sequence length="712" mass="74612">MLSESPIDMELVYEPVGTELRLAWRVVIDHYQTRQEHLDMRFDALTGALLAQDNWVDDIADGAAAPAAAAYNAEYRVFGLGVESPGHPGASHDLVSNPPEANASPSGWQDTRTNPPAGAPEALHTRGNNVRAQWDLGGSNTDVDANRPLGVWNAGSQTLSFDFPWVESEEPATTTNRVASVVNLFYWNNIIHDVLWQYGFDEPSGNFQQNNFGRGGAGNDAVRADALDGSGTNNANFSSPGDGSPGRMQMFRWTSPGGVEVTAPYAATYQSPVPDDWGGTFTSLSGEVVPVQGPTTGIQGCEGPYANAAAVSGKIALVKRGSCEFGLKALVAQQNGAAGVIIFNNDGTNTGAGMAAGTSGASVTIPVVGMLGNQDGDALLAAAAGAPVMVTMSPKLYPDRDSDFDAGIIVHEYGHGVSNRLTGGTQTGCLSGDEQAGEGWSDFYGLMFTMTDAVCDLPRGIGTYSSFEPGDGRGIRRFPYSPDMNVNPFTFADVADTAQSVPHGVGSVWATMLWDMSCKLVDRYGYEQDIHSRAGGNGLALQLVTDGLKLQGCRPTFVAGRNGILGADTALAAADPQYLSNKCIIWHAFARRGLGNAASSGSVNSRTDQTQDFTVPAECQSFQVQVNVTGPGTVGPSASPVTAAYEDVLGFTLMPDAGGTIASAEGCEGTLTGSTFTTRPIVRNCTIAVVFDGVPPLPDAIFADGFEEPATP</sequence>
<dbReference type="SUPFAM" id="SSF55486">
    <property type="entry name" value="Metalloproteases ('zincins'), catalytic domain"/>
    <property type="match status" value="1"/>
</dbReference>
<evidence type="ECO:0000256" key="5">
    <source>
        <dbReference type="ARBA" id="ARBA00022670"/>
    </source>
</evidence>
<feature type="compositionally biased region" description="Polar residues" evidence="11">
    <location>
        <begin position="103"/>
        <end position="114"/>
    </location>
</feature>
<evidence type="ECO:0000256" key="8">
    <source>
        <dbReference type="ARBA" id="ARBA00022833"/>
    </source>
</evidence>
<dbReference type="EMBL" id="JBBDHC010000019">
    <property type="protein sequence ID" value="MEJ1250373.1"/>
    <property type="molecule type" value="Genomic_DNA"/>
</dbReference>
<evidence type="ECO:0000259" key="12">
    <source>
        <dbReference type="Pfam" id="PF02225"/>
    </source>
</evidence>
<dbReference type="InterPro" id="IPR046450">
    <property type="entry name" value="PA_dom_sf"/>
</dbReference>
<evidence type="ECO:0000256" key="2">
    <source>
        <dbReference type="ARBA" id="ARBA00004613"/>
    </source>
</evidence>
<dbReference type="GO" id="GO:0005615">
    <property type="term" value="C:extracellular space"/>
    <property type="evidence" value="ECO:0007669"/>
    <property type="project" value="InterPro"/>
</dbReference>
<evidence type="ECO:0000256" key="1">
    <source>
        <dbReference type="ARBA" id="ARBA00001947"/>
    </source>
</evidence>
<dbReference type="GO" id="GO:0008270">
    <property type="term" value="F:zinc ion binding"/>
    <property type="evidence" value="ECO:0007669"/>
    <property type="project" value="InterPro"/>
</dbReference>
<evidence type="ECO:0000256" key="4">
    <source>
        <dbReference type="ARBA" id="ARBA00022525"/>
    </source>
</evidence>
<comment type="similarity">
    <text evidence="3">Belongs to the peptidase M36 family.</text>
</comment>
<dbReference type="InterPro" id="IPR001842">
    <property type="entry name" value="Peptidase_M36"/>
</dbReference>
<organism evidence="13 14">
    <name type="scientific">Denitratimonas tolerans</name>
    <dbReference type="NCBI Taxonomy" id="1338420"/>
    <lineage>
        <taxon>Bacteria</taxon>
        <taxon>Pseudomonadati</taxon>
        <taxon>Pseudomonadota</taxon>
        <taxon>Gammaproteobacteria</taxon>
        <taxon>Lysobacterales</taxon>
        <taxon>Lysobacteraceae</taxon>
        <taxon>Denitratimonas</taxon>
    </lineage>
</organism>
<keyword evidence="4" id="KW-0964">Secreted</keyword>